<evidence type="ECO:0000256" key="5">
    <source>
        <dbReference type="ARBA" id="ARBA00022692"/>
    </source>
</evidence>
<feature type="transmembrane region" description="Helical" evidence="8">
    <location>
        <begin position="199"/>
        <end position="222"/>
    </location>
</feature>
<dbReference type="AlphaFoldDB" id="A0A1H3ELC7"/>
<proteinExistence type="predicted"/>
<evidence type="ECO:0000259" key="9">
    <source>
        <dbReference type="PROSITE" id="PS50850"/>
    </source>
</evidence>
<reference evidence="11" key="1">
    <citation type="submission" date="2016-10" db="EMBL/GenBank/DDBJ databases">
        <authorList>
            <person name="Varghese N."/>
            <person name="Submissions S."/>
        </authorList>
    </citation>
    <scope>NUCLEOTIDE SEQUENCE [LARGE SCALE GENOMIC DNA]</scope>
    <source>
        <strain evidence="11">DSM 173</strain>
    </source>
</reference>
<dbReference type="InterPro" id="IPR036259">
    <property type="entry name" value="MFS_trans_sf"/>
</dbReference>
<dbReference type="SUPFAM" id="SSF103473">
    <property type="entry name" value="MFS general substrate transporter"/>
    <property type="match status" value="1"/>
</dbReference>
<feature type="transmembrane region" description="Helical" evidence="8">
    <location>
        <begin position="353"/>
        <end position="374"/>
    </location>
</feature>
<evidence type="ECO:0000256" key="2">
    <source>
        <dbReference type="ARBA" id="ARBA00022448"/>
    </source>
</evidence>
<dbReference type="STRING" id="61595.SAMN05421644_11342"/>
<evidence type="ECO:0000256" key="3">
    <source>
        <dbReference type="ARBA" id="ARBA00022475"/>
    </source>
</evidence>
<feature type="transmembrane region" description="Helical" evidence="8">
    <location>
        <begin position="286"/>
        <end position="305"/>
    </location>
</feature>
<dbReference type="GO" id="GO:0030395">
    <property type="term" value="F:lactose binding"/>
    <property type="evidence" value="ECO:0007669"/>
    <property type="project" value="TreeGrafter"/>
</dbReference>
<evidence type="ECO:0000256" key="7">
    <source>
        <dbReference type="ARBA" id="ARBA00023136"/>
    </source>
</evidence>
<dbReference type="PANTHER" id="PTHR23522">
    <property type="entry name" value="BLL5896 PROTEIN"/>
    <property type="match status" value="1"/>
</dbReference>
<comment type="subcellular location">
    <subcellularLocation>
        <location evidence="1">Cell inner membrane</location>
        <topology evidence="1">Multi-pass membrane protein</topology>
    </subcellularLocation>
</comment>
<dbReference type="Proteomes" id="UP000198672">
    <property type="component" value="Unassembled WGS sequence"/>
</dbReference>
<keyword evidence="2" id="KW-0813">Transport</keyword>
<keyword evidence="4" id="KW-0997">Cell inner membrane</keyword>
<dbReference type="Gene3D" id="1.20.1250.20">
    <property type="entry name" value="MFS general substrate transporter like domains"/>
    <property type="match status" value="2"/>
</dbReference>
<feature type="transmembrane region" description="Helical" evidence="8">
    <location>
        <begin position="264"/>
        <end position="280"/>
    </location>
</feature>
<name>A0A1H3ELC7_ALLWA</name>
<dbReference type="InterPro" id="IPR026032">
    <property type="entry name" value="HcaT-like"/>
</dbReference>
<evidence type="ECO:0000256" key="4">
    <source>
        <dbReference type="ARBA" id="ARBA00022519"/>
    </source>
</evidence>
<organism evidence="10 11">
    <name type="scientific">Allochromatium warmingii</name>
    <name type="common">Chromatium warmingii</name>
    <dbReference type="NCBI Taxonomy" id="61595"/>
    <lineage>
        <taxon>Bacteria</taxon>
        <taxon>Pseudomonadati</taxon>
        <taxon>Pseudomonadota</taxon>
        <taxon>Gammaproteobacteria</taxon>
        <taxon>Chromatiales</taxon>
        <taxon>Chromatiaceae</taxon>
        <taxon>Allochromatium</taxon>
    </lineage>
</organism>
<feature type="transmembrane region" description="Helical" evidence="8">
    <location>
        <begin position="234"/>
        <end position="252"/>
    </location>
</feature>
<gene>
    <name evidence="10" type="ORF">SAMN05421644_11342</name>
</gene>
<dbReference type="InterPro" id="IPR024989">
    <property type="entry name" value="MFS_assoc_dom"/>
</dbReference>
<evidence type="ECO:0000256" key="8">
    <source>
        <dbReference type="SAM" id="Phobius"/>
    </source>
</evidence>
<evidence type="ECO:0000313" key="11">
    <source>
        <dbReference type="Proteomes" id="UP000198672"/>
    </source>
</evidence>
<protein>
    <submittedName>
        <fullName evidence="10">MFS transporter, PPP family, 3-phenylpropionic acid transporter</fullName>
    </submittedName>
</protein>
<accession>A0A1H3ELC7</accession>
<feature type="transmembrane region" description="Helical" evidence="8">
    <location>
        <begin position="35"/>
        <end position="56"/>
    </location>
</feature>
<feature type="transmembrane region" description="Helical" evidence="8">
    <location>
        <begin position="91"/>
        <end position="108"/>
    </location>
</feature>
<dbReference type="GO" id="GO:0005886">
    <property type="term" value="C:plasma membrane"/>
    <property type="evidence" value="ECO:0007669"/>
    <property type="project" value="UniProtKB-SubCell"/>
</dbReference>
<dbReference type="OrthoDB" id="9150135at2"/>
<dbReference type="GO" id="GO:0015528">
    <property type="term" value="F:lactose:proton symporter activity"/>
    <property type="evidence" value="ECO:0007669"/>
    <property type="project" value="TreeGrafter"/>
</dbReference>
<evidence type="ECO:0000313" key="10">
    <source>
        <dbReference type="EMBL" id="SDX78759.1"/>
    </source>
</evidence>
<keyword evidence="6 8" id="KW-1133">Transmembrane helix</keyword>
<feature type="transmembrane region" description="Helical" evidence="8">
    <location>
        <begin position="326"/>
        <end position="347"/>
    </location>
</feature>
<dbReference type="PANTHER" id="PTHR23522:SF10">
    <property type="entry name" value="3-PHENYLPROPIONIC ACID TRANSPORTER-RELATED"/>
    <property type="match status" value="1"/>
</dbReference>
<dbReference type="NCBIfam" id="NF037955">
    <property type="entry name" value="mfs"/>
    <property type="match status" value="1"/>
</dbReference>
<dbReference type="PROSITE" id="PS50850">
    <property type="entry name" value="MFS"/>
    <property type="match status" value="1"/>
</dbReference>
<keyword evidence="3" id="KW-1003">Cell membrane</keyword>
<keyword evidence="5 8" id="KW-0812">Transmembrane</keyword>
<dbReference type="InterPro" id="IPR020846">
    <property type="entry name" value="MFS_dom"/>
</dbReference>
<feature type="domain" description="Major facilitator superfamily (MFS) profile" evidence="9">
    <location>
        <begin position="198"/>
        <end position="381"/>
    </location>
</feature>
<keyword evidence="7 8" id="KW-0472">Membrane</keyword>
<feature type="transmembrane region" description="Helical" evidence="8">
    <location>
        <begin position="68"/>
        <end position="85"/>
    </location>
</feature>
<sequence>MPYWRLSSYYLFYFASLGALVPYWGLYLQDAGFDALAIGLLMAILAGTKIVAPMVWGAIVDHSGQRMPVVRLGAVLAVLGLATLYLTDGFWGMALTLLLFSFFWNASLPQMEAVTFNHLRDRPTRYALVRVWGSVGFILVVVALGLALEQGSLAQVPLWVLVLALGISVTAWLVPDSAPPEHPTAPAASLRTVIRQPRVLAFFAACFLSQLSHGLYYTFYSIHLEAAGYSSTAVGWLWAVGVIAEVLIFLVMHRLLERFGARRVLLWSLAVAGVRWALIGGCVEQLSVLIVAQCLHAISFGAFHASAIHLVHHIFSGRTQGRGQALYNSLSFGAGGAAGSLLGGLLWSAVGPLVTFGVAAIAAVGGWLVAWRWMDRTLDRH</sequence>
<dbReference type="EMBL" id="FNOW01000013">
    <property type="protein sequence ID" value="SDX78759.1"/>
    <property type="molecule type" value="Genomic_DNA"/>
</dbReference>
<feature type="transmembrane region" description="Helical" evidence="8">
    <location>
        <begin position="129"/>
        <end position="148"/>
    </location>
</feature>
<feature type="transmembrane region" description="Helical" evidence="8">
    <location>
        <begin position="154"/>
        <end position="174"/>
    </location>
</feature>
<evidence type="ECO:0000256" key="6">
    <source>
        <dbReference type="ARBA" id="ARBA00022989"/>
    </source>
</evidence>
<dbReference type="PIRSF" id="PIRSF004925">
    <property type="entry name" value="HcaT"/>
    <property type="match status" value="1"/>
</dbReference>
<dbReference type="RefSeq" id="WP_091332990.1">
    <property type="nucleotide sequence ID" value="NZ_FNOW01000013.1"/>
</dbReference>
<evidence type="ECO:0000256" key="1">
    <source>
        <dbReference type="ARBA" id="ARBA00004429"/>
    </source>
</evidence>
<feature type="transmembrane region" description="Helical" evidence="8">
    <location>
        <begin position="9"/>
        <end position="29"/>
    </location>
</feature>
<keyword evidence="11" id="KW-1185">Reference proteome</keyword>
<dbReference type="Pfam" id="PF12832">
    <property type="entry name" value="MFS_1_like"/>
    <property type="match status" value="1"/>
</dbReference>